<dbReference type="Pfam" id="PF04326">
    <property type="entry name" value="SLFN_AlbA_2"/>
    <property type="match status" value="1"/>
</dbReference>
<dbReference type="InterPro" id="IPR038475">
    <property type="entry name" value="RecG_C_sf"/>
</dbReference>
<proteinExistence type="predicted"/>
<dbReference type="InterPro" id="IPR007421">
    <property type="entry name" value="Schlafen_AlbA_2_dom"/>
</dbReference>
<protein>
    <submittedName>
        <fullName evidence="2">Divergent AAA domain</fullName>
    </submittedName>
</protein>
<dbReference type="Proteomes" id="UP000289862">
    <property type="component" value="Chromosome"/>
</dbReference>
<reference evidence="2 3" key="1">
    <citation type="submission" date="2019-01" db="EMBL/GenBank/DDBJ databases">
        <authorList>
            <consortium name="Pathogen Informatics"/>
        </authorList>
    </citation>
    <scope>NUCLEOTIDE SEQUENCE [LARGE SCALE GENOMIC DNA]</scope>
    <source>
        <strain evidence="2 3">NCTC10186</strain>
    </source>
</reference>
<dbReference type="EMBL" id="LR215031">
    <property type="protein sequence ID" value="VEU72780.1"/>
    <property type="molecule type" value="Genomic_DNA"/>
</dbReference>
<gene>
    <name evidence="2" type="ORF">NCTC10186_00251</name>
</gene>
<dbReference type="Gene3D" id="3.30.565.60">
    <property type="match status" value="1"/>
</dbReference>
<feature type="domain" description="Schlafen AlbA-2" evidence="1">
    <location>
        <begin position="15"/>
        <end position="124"/>
    </location>
</feature>
<accession>A0A449AZ43</accession>
<organism evidence="2 3">
    <name type="scientific">Mycoplasmopsis gallopavonis</name>
    <dbReference type="NCBI Taxonomy" id="76629"/>
    <lineage>
        <taxon>Bacteria</taxon>
        <taxon>Bacillati</taxon>
        <taxon>Mycoplasmatota</taxon>
        <taxon>Mycoplasmoidales</taxon>
        <taxon>Metamycoplasmataceae</taxon>
        <taxon>Mycoplasmopsis</taxon>
    </lineage>
</organism>
<name>A0A449AZ43_9BACT</name>
<dbReference type="Gene3D" id="3.30.950.30">
    <property type="entry name" value="Schlafen, AAA domain"/>
    <property type="match status" value="1"/>
</dbReference>
<dbReference type="Gene3D" id="1.10.10.10">
    <property type="entry name" value="Winged helix-like DNA-binding domain superfamily/Winged helix DNA-binding domain"/>
    <property type="match status" value="1"/>
</dbReference>
<evidence type="ECO:0000313" key="3">
    <source>
        <dbReference type="Proteomes" id="UP000289862"/>
    </source>
</evidence>
<dbReference type="InterPro" id="IPR036388">
    <property type="entry name" value="WH-like_DNA-bd_sf"/>
</dbReference>
<dbReference type="OrthoDB" id="9768354at2"/>
<dbReference type="RefSeq" id="WP_119571826.1">
    <property type="nucleotide sequence ID" value="NZ_LR215031.1"/>
</dbReference>
<dbReference type="AlphaFoldDB" id="A0A449AZ43"/>
<evidence type="ECO:0000313" key="2">
    <source>
        <dbReference type="EMBL" id="VEU72780.1"/>
    </source>
</evidence>
<dbReference type="PANTHER" id="PTHR30595:SF6">
    <property type="entry name" value="SCHLAFEN ALBA-2 DOMAIN-CONTAINING PROTEIN"/>
    <property type="match status" value="1"/>
</dbReference>
<dbReference type="PANTHER" id="PTHR30595">
    <property type="entry name" value="GLPR-RELATED TRANSCRIPTIONAL REPRESSOR"/>
    <property type="match status" value="1"/>
</dbReference>
<keyword evidence="3" id="KW-1185">Reference proteome</keyword>
<evidence type="ECO:0000259" key="1">
    <source>
        <dbReference type="Pfam" id="PF04326"/>
    </source>
</evidence>
<dbReference type="KEGG" id="mgal:NCTC10186_00251"/>
<dbReference type="InterPro" id="IPR038461">
    <property type="entry name" value="Schlafen_AlbA_2_dom_sf"/>
</dbReference>
<sequence>MNKEEILNLLLSKEKVDLEYKLSKNEIPKSIYQTVCAFNNRIGGYILLGINDEREIVGVEEEVIDKMLKDFTTSINDSNLIYPPLYLTPNVVDINGKKVIAIYVPEGKQVCQYKKEYWDRIHEGDINITKNIDLISTLFARKQSYSFVNKVYTSFGLEHLNTKIIQRARKLALARDSKHKWGDMSDEELLKSSGLMVFDPQTGKMGITLACILLFGEDITIMSVLPNYKTDAIFRVVNIDRYDDRKVIITNLIDSFYELMDFGEKHLNDLFVLDGTQRVSARNIILREIVSNLLVHRDFSSNYPAKLIIEENQIVTENSNIARGNGELELGVFNPFPKNPPIAKVFREIGLADELGSGMRNTNKYVRLYSGQKPTFLEKNIFKTVIPIKEIAIQKVGPDKVPISADKVPISADKVPISEDNYLFDNNQLRYIVDFAKNKESFTKKEIETLLGIKDTRAKILIRKLVEQGFLEKLGENRNRRYQLKKIITNKQNKATIKDE</sequence>